<dbReference type="PANTHER" id="PTHR40031:SF1">
    <property type="entry name" value="MEMBRANE-BOUND METAL-DEPENDENT HYDROLASE"/>
    <property type="match status" value="1"/>
</dbReference>
<feature type="transmembrane region" description="Helical" evidence="1">
    <location>
        <begin position="158"/>
        <end position="174"/>
    </location>
</feature>
<sequence length="338" mass="38429">MDSATHVVMGVGLCGLATLDPVIAENQATFAAAAVGIMLGSQAPDLDTVLKMRNNAVYIKNHRGSSHSLPAVLLWSVAIAVLTFMFIPEAALIHVWIWTLLAVGLHVLVDIFNAYGTKALAPFKNRWIALGAINIFDPFLFGMHILGIVLWIMGAHPGYTFLAIYGVLLLYYLWRMHVRNKIVRLARKRHPRASHIFISPTIRWTDFHLVIRTRNHLHVATYKNKNIRYLESFPFEPIPQDEVILAALKDTNLTAFLSFSPAYRWNVEEKSFGYEVTFTDLRYRSGGYYPFITIVRLNSNLQILGSYTGWIYNQTKLEQKLQKSTEQNTKKAKLRHAT</sequence>
<gene>
    <name evidence="2" type="ORF">JOD17_003947</name>
</gene>
<dbReference type="EMBL" id="JAFBEC010000017">
    <property type="protein sequence ID" value="MBM7634821.1"/>
    <property type="molecule type" value="Genomic_DNA"/>
</dbReference>
<dbReference type="PANTHER" id="PTHR40031">
    <property type="entry name" value="HYPOTHETICAL MEMBRANE SPANNING PROTEIN"/>
    <property type="match status" value="1"/>
</dbReference>
<dbReference type="Proteomes" id="UP000741863">
    <property type="component" value="Unassembled WGS sequence"/>
</dbReference>
<evidence type="ECO:0000313" key="2">
    <source>
        <dbReference type="EMBL" id="MBM7634821.1"/>
    </source>
</evidence>
<accession>A0ABS2PIN9</accession>
<protein>
    <submittedName>
        <fullName evidence="2">Inner membrane protein</fullName>
    </submittedName>
</protein>
<keyword evidence="1" id="KW-1133">Transmembrane helix</keyword>
<keyword evidence="1" id="KW-0472">Membrane</keyword>
<keyword evidence="1" id="KW-0812">Transmembrane</keyword>
<feature type="transmembrane region" description="Helical" evidence="1">
    <location>
        <begin position="127"/>
        <end position="152"/>
    </location>
</feature>
<comment type="caution">
    <text evidence="2">The sequence shown here is derived from an EMBL/GenBank/DDBJ whole genome shotgun (WGS) entry which is preliminary data.</text>
</comment>
<feature type="transmembrane region" description="Helical" evidence="1">
    <location>
        <begin position="93"/>
        <end position="115"/>
    </location>
</feature>
<dbReference type="Pfam" id="PF04307">
    <property type="entry name" value="YdjM"/>
    <property type="match status" value="1"/>
</dbReference>
<feature type="transmembrane region" description="Helical" evidence="1">
    <location>
        <begin position="69"/>
        <end position="87"/>
    </location>
</feature>
<dbReference type="InterPro" id="IPR007404">
    <property type="entry name" value="YdjM-like"/>
</dbReference>
<keyword evidence="3" id="KW-1185">Reference proteome</keyword>
<dbReference type="RefSeq" id="WP_204699579.1">
    <property type="nucleotide sequence ID" value="NZ_JAFBEC010000017.1"/>
</dbReference>
<organism evidence="2 3">
    <name type="scientific">Geomicrobium sediminis</name>
    <dbReference type="NCBI Taxonomy" id="1347788"/>
    <lineage>
        <taxon>Bacteria</taxon>
        <taxon>Bacillati</taxon>
        <taxon>Bacillota</taxon>
        <taxon>Bacilli</taxon>
        <taxon>Bacillales</taxon>
        <taxon>Geomicrobium</taxon>
    </lineage>
</organism>
<evidence type="ECO:0000256" key="1">
    <source>
        <dbReference type="SAM" id="Phobius"/>
    </source>
</evidence>
<name>A0ABS2PIN9_9BACL</name>
<proteinExistence type="predicted"/>
<evidence type="ECO:0000313" key="3">
    <source>
        <dbReference type="Proteomes" id="UP000741863"/>
    </source>
</evidence>
<dbReference type="InterPro" id="IPR053170">
    <property type="entry name" value="Transcription_regulator"/>
</dbReference>
<reference evidence="2 3" key="1">
    <citation type="submission" date="2021-01" db="EMBL/GenBank/DDBJ databases">
        <title>Genomic Encyclopedia of Type Strains, Phase IV (KMG-IV): sequencing the most valuable type-strain genomes for metagenomic binning, comparative biology and taxonomic classification.</title>
        <authorList>
            <person name="Goeker M."/>
        </authorList>
    </citation>
    <scope>NUCLEOTIDE SEQUENCE [LARGE SCALE GENOMIC DNA]</scope>
    <source>
        <strain evidence="2 3">DSM 25540</strain>
    </source>
</reference>